<dbReference type="SUPFAM" id="SSF48371">
    <property type="entry name" value="ARM repeat"/>
    <property type="match status" value="1"/>
</dbReference>
<dbReference type="OrthoDB" id="3268246at2759"/>
<evidence type="ECO:0000313" key="3">
    <source>
        <dbReference type="EMBL" id="ORZ00838.1"/>
    </source>
</evidence>
<keyword evidence="4" id="KW-1185">Reference proteome</keyword>
<comment type="caution">
    <text evidence="3">The sequence shown here is derived from an EMBL/GenBank/DDBJ whole genome shotgun (WGS) entry which is preliminary data.</text>
</comment>
<dbReference type="GO" id="GO:0006611">
    <property type="term" value="P:protein export from nucleus"/>
    <property type="evidence" value="ECO:0007669"/>
    <property type="project" value="EnsemblFungi"/>
</dbReference>
<dbReference type="InterPro" id="IPR016024">
    <property type="entry name" value="ARM-type_fold"/>
</dbReference>
<reference evidence="3 4" key="1">
    <citation type="submission" date="2016-07" db="EMBL/GenBank/DDBJ databases">
        <title>Pervasive Adenine N6-methylation of Active Genes in Fungi.</title>
        <authorList>
            <consortium name="DOE Joint Genome Institute"/>
            <person name="Mondo S.J."/>
            <person name="Dannebaum R.O."/>
            <person name="Kuo R.C."/>
            <person name="Labutti K."/>
            <person name="Haridas S."/>
            <person name="Kuo A."/>
            <person name="Salamov A."/>
            <person name="Ahrendt S.R."/>
            <person name="Lipzen A."/>
            <person name="Sullivan W."/>
            <person name="Andreopoulos W.B."/>
            <person name="Clum A."/>
            <person name="Lindquist E."/>
            <person name="Daum C."/>
            <person name="Ramamoorthy G.K."/>
            <person name="Gryganskyi A."/>
            <person name="Culley D."/>
            <person name="Magnuson J.K."/>
            <person name="James T.Y."/>
            <person name="O'Malley M.A."/>
            <person name="Stajich J.E."/>
            <person name="Spatafora J.W."/>
            <person name="Visel A."/>
            <person name="Grigoriev I.V."/>
        </authorList>
    </citation>
    <scope>NUCLEOTIDE SEQUENCE [LARGE SCALE GENOMIC DNA]</scope>
    <source>
        <strain evidence="3 4">NRRL 2496</strain>
    </source>
</reference>
<feature type="domain" description="Exportin-2 central" evidence="2">
    <location>
        <begin position="23"/>
        <end position="359"/>
    </location>
</feature>
<dbReference type="InterPro" id="IPR011989">
    <property type="entry name" value="ARM-like"/>
</dbReference>
<dbReference type="AlphaFoldDB" id="A0A1X2HNB9"/>
<dbReference type="GO" id="GO:0046827">
    <property type="term" value="P:positive regulation of protein export from nucleus"/>
    <property type="evidence" value="ECO:0007669"/>
    <property type="project" value="EnsemblFungi"/>
</dbReference>
<dbReference type="InParanoid" id="A0A1X2HNB9"/>
<evidence type="ECO:0000259" key="1">
    <source>
        <dbReference type="Pfam" id="PF03378"/>
    </source>
</evidence>
<dbReference type="STRING" id="13706.A0A1X2HNB9"/>
<dbReference type="OMA" id="APIMDSE"/>
<dbReference type="PANTHER" id="PTHR10997:SF8">
    <property type="entry name" value="EXPORTIN-2"/>
    <property type="match status" value="1"/>
</dbReference>
<dbReference type="EMBL" id="MCGN01000002">
    <property type="protein sequence ID" value="ORZ00838.1"/>
    <property type="molecule type" value="Genomic_DNA"/>
</dbReference>
<dbReference type="InterPro" id="IPR013713">
    <property type="entry name" value="XPO2_central"/>
</dbReference>
<evidence type="ECO:0000259" key="2">
    <source>
        <dbReference type="Pfam" id="PF08506"/>
    </source>
</evidence>
<evidence type="ECO:0000313" key="4">
    <source>
        <dbReference type="Proteomes" id="UP000242180"/>
    </source>
</evidence>
<dbReference type="InterPro" id="IPR005043">
    <property type="entry name" value="XPO2_C"/>
</dbReference>
<sequence>MQLFQVNLRKNGQRDRHLPFFQQITDRLINENAANEGALKQLSVSLNLLIKIFHDLNCQDLPEFFEDNMQFFMEQFQKYLIYGNVLLESQDEDEAGPLEKIKTSICEVLELYTQKYLEDFHMLNTFVPIVFDLLASRGHEAKNDTLVCKGLSLLTCMVKTENVSSALLAGDTLKSMCEKIALPNIAMRESDEELFEDNPIEYIRRDLEGSDTDTRRRAAADFIRGLMERLEAQVTEIMSQYIQHYLQRYAASPQDHWKDKNTAIFLLVAIAARSSTASYGVTKTNSLVNIVDFFSQNVVVDLQSGPNEGNPILKVDAIKYLYTFRSQLNKDQLLSVFPLLVKHLESTNYVVHTYSAIAIERVLFIREGKNMLFTSGDVAPYAETLLSQLFNLIEAGQTPEKLSENDYLMKTVMRVIITCRQDMVTYVNVIMGKLTSILAVSEFENLVFGPFQVILAQDIQEFKPYVFQLMAQLLEQHKGQDLSEAYTSLLNPILQPQVWDPANTPALVRLVQAYLSKGINTLLTQNKLEPILGIFQQKLINSRHNDFYAIQLLSSITKYVPSNFTRSFTQWICLFCVLDSQGGPDNLIRVFENIQPGLFGQIITLFVVPDLNALREPVDYKTCSIGIARLLTESQLLLEGAYAAQVWPKVFTGLLGMLELPPNTNEDGPDEFYLLDLEETGYQATYARLFTSSPVREDPTASYPACQVYLVQQLVSMPHEKRTLIKSLLPPEANQFLPKYFEAAGVPMDRL</sequence>
<feature type="domain" description="Exportin-2 C-terminal" evidence="1">
    <location>
        <begin position="439"/>
        <end position="562"/>
    </location>
</feature>
<dbReference type="GO" id="GO:0032991">
    <property type="term" value="C:protein-containing complex"/>
    <property type="evidence" value="ECO:0007669"/>
    <property type="project" value="EnsemblFungi"/>
</dbReference>
<dbReference type="Pfam" id="PF08506">
    <property type="entry name" value="Cse1"/>
    <property type="match status" value="1"/>
</dbReference>
<dbReference type="GO" id="GO:0006606">
    <property type="term" value="P:protein import into nucleus"/>
    <property type="evidence" value="ECO:0007669"/>
    <property type="project" value="TreeGrafter"/>
</dbReference>
<dbReference type="GO" id="GO:0005635">
    <property type="term" value="C:nuclear envelope"/>
    <property type="evidence" value="ECO:0007669"/>
    <property type="project" value="EnsemblFungi"/>
</dbReference>
<dbReference type="GO" id="GO:0005049">
    <property type="term" value="F:nuclear export signal receptor activity"/>
    <property type="evidence" value="ECO:0007669"/>
    <property type="project" value="EnsemblFungi"/>
</dbReference>
<dbReference type="GO" id="GO:0005829">
    <property type="term" value="C:cytosol"/>
    <property type="evidence" value="ECO:0007669"/>
    <property type="project" value="TreeGrafter"/>
</dbReference>
<dbReference type="PANTHER" id="PTHR10997">
    <property type="entry name" value="IMPORTIN-7, 8, 11"/>
    <property type="match status" value="1"/>
</dbReference>
<accession>A0A1X2HNB9</accession>
<dbReference type="Pfam" id="PF03378">
    <property type="entry name" value="CAS_CSE1"/>
    <property type="match status" value="1"/>
</dbReference>
<protein>
    <submittedName>
        <fullName evidence="3">Cse1-domain-containing protein</fullName>
    </submittedName>
</protein>
<gene>
    <name evidence="3" type="ORF">BCR43DRAFT_433867</name>
</gene>
<dbReference type="Proteomes" id="UP000242180">
    <property type="component" value="Unassembled WGS sequence"/>
</dbReference>
<name>A0A1X2HNB9_SYNRA</name>
<dbReference type="Gene3D" id="1.25.10.10">
    <property type="entry name" value="Leucine-rich Repeat Variant"/>
    <property type="match status" value="1"/>
</dbReference>
<dbReference type="GO" id="GO:0061015">
    <property type="term" value="P:snRNA import into nucleus"/>
    <property type="evidence" value="ECO:0007669"/>
    <property type="project" value="EnsemblFungi"/>
</dbReference>
<dbReference type="GO" id="GO:0034399">
    <property type="term" value="C:nuclear periphery"/>
    <property type="evidence" value="ECO:0007669"/>
    <property type="project" value="EnsemblFungi"/>
</dbReference>
<organism evidence="3 4">
    <name type="scientific">Syncephalastrum racemosum</name>
    <name type="common">Filamentous fungus</name>
    <dbReference type="NCBI Taxonomy" id="13706"/>
    <lineage>
        <taxon>Eukaryota</taxon>
        <taxon>Fungi</taxon>
        <taxon>Fungi incertae sedis</taxon>
        <taxon>Mucoromycota</taxon>
        <taxon>Mucoromycotina</taxon>
        <taxon>Mucoromycetes</taxon>
        <taxon>Mucorales</taxon>
        <taxon>Syncephalastraceae</taxon>
        <taxon>Syncephalastrum</taxon>
    </lineage>
</organism>
<dbReference type="GO" id="GO:0031267">
    <property type="term" value="F:small GTPase binding"/>
    <property type="evidence" value="ECO:0007669"/>
    <property type="project" value="InterPro"/>
</dbReference>
<dbReference type="FunCoup" id="A0A1X2HNB9">
    <property type="interactions" value="936"/>
</dbReference>
<proteinExistence type="predicted"/>